<proteinExistence type="predicted"/>
<dbReference type="EMBL" id="CM043788">
    <property type="protein sequence ID" value="KAI4829415.1"/>
    <property type="molecule type" value="Genomic_DNA"/>
</dbReference>
<evidence type="ECO:0000313" key="2">
    <source>
        <dbReference type="Proteomes" id="UP001057452"/>
    </source>
</evidence>
<evidence type="ECO:0000313" key="1">
    <source>
        <dbReference type="EMBL" id="KAI4829415.1"/>
    </source>
</evidence>
<reference evidence="1" key="1">
    <citation type="submission" date="2022-05" db="EMBL/GenBank/DDBJ databases">
        <title>Chromosome-level genome of Chaenocephalus aceratus.</title>
        <authorList>
            <person name="Park H."/>
        </authorList>
    </citation>
    <scope>NUCLEOTIDE SEQUENCE</scope>
    <source>
        <strain evidence="1">KU_202001</strain>
    </source>
</reference>
<name>A0ACB9XRV0_CHAAC</name>
<organism evidence="1 2">
    <name type="scientific">Chaenocephalus aceratus</name>
    <name type="common">Blackfin icefish</name>
    <name type="synonym">Chaenichthys aceratus</name>
    <dbReference type="NCBI Taxonomy" id="36190"/>
    <lineage>
        <taxon>Eukaryota</taxon>
        <taxon>Metazoa</taxon>
        <taxon>Chordata</taxon>
        <taxon>Craniata</taxon>
        <taxon>Vertebrata</taxon>
        <taxon>Euteleostomi</taxon>
        <taxon>Actinopterygii</taxon>
        <taxon>Neopterygii</taxon>
        <taxon>Teleostei</taxon>
        <taxon>Neoteleostei</taxon>
        <taxon>Acanthomorphata</taxon>
        <taxon>Eupercaria</taxon>
        <taxon>Perciformes</taxon>
        <taxon>Notothenioidei</taxon>
        <taxon>Channichthyidae</taxon>
        <taxon>Chaenocephalus</taxon>
    </lineage>
</organism>
<keyword evidence="2" id="KW-1185">Reference proteome</keyword>
<sequence length="150" mass="17168">DNQGWVFAESPPPPQHAPSPWHQSSLLTRAFIGGPAQTPAPNECRVDSICTNVTINHRQVSFHIPTSPSPPTPLWVRRCTLYCASPCMPQLFVQPGESALSPCQKLHSWKSHMQQNQNYRINLIWQKRLRWILPLEKQNFWPPAVESLQK</sequence>
<feature type="non-terminal residue" evidence="1">
    <location>
        <position position="1"/>
    </location>
</feature>
<protein>
    <submittedName>
        <fullName evidence="1">Uncharacterized protein</fullName>
    </submittedName>
</protein>
<comment type="caution">
    <text evidence="1">The sequence shown here is derived from an EMBL/GenBank/DDBJ whole genome shotgun (WGS) entry which is preliminary data.</text>
</comment>
<gene>
    <name evidence="1" type="ORF">KUCAC02_023456</name>
</gene>
<accession>A0ACB9XRV0</accession>
<feature type="non-terminal residue" evidence="1">
    <location>
        <position position="150"/>
    </location>
</feature>
<dbReference type="Proteomes" id="UP001057452">
    <property type="component" value="Chromosome 4"/>
</dbReference>